<dbReference type="EMBL" id="FOKG01000001">
    <property type="protein sequence ID" value="SFA84496.1"/>
    <property type="molecule type" value="Genomic_DNA"/>
</dbReference>
<evidence type="ECO:0000313" key="3">
    <source>
        <dbReference type="Proteomes" id="UP000243799"/>
    </source>
</evidence>
<gene>
    <name evidence="2" type="ORF">SAMN05216266_101802</name>
</gene>
<sequence>MTQEPQTTEGRLRYRLLTGPDDAQFCRRVSNALADGYRLHGSPALTFDGEQVIAAQAVVLPED</sequence>
<dbReference type="Pfam" id="PF08410">
    <property type="entry name" value="DUF1737"/>
    <property type="match status" value="1"/>
</dbReference>
<evidence type="ECO:0000313" key="2">
    <source>
        <dbReference type="EMBL" id="SFA84496.1"/>
    </source>
</evidence>
<dbReference type="InterPro" id="IPR013619">
    <property type="entry name" value="DUF1737"/>
</dbReference>
<feature type="domain" description="DUF1737" evidence="1">
    <location>
        <begin position="13"/>
        <end position="59"/>
    </location>
</feature>
<evidence type="ECO:0000259" key="1">
    <source>
        <dbReference type="Pfam" id="PF08410"/>
    </source>
</evidence>
<protein>
    <recommendedName>
        <fullName evidence="1">DUF1737 domain-containing protein</fullName>
    </recommendedName>
</protein>
<organism evidence="2 3">
    <name type="scientific">Amycolatopsis marina</name>
    <dbReference type="NCBI Taxonomy" id="490629"/>
    <lineage>
        <taxon>Bacteria</taxon>
        <taxon>Bacillati</taxon>
        <taxon>Actinomycetota</taxon>
        <taxon>Actinomycetes</taxon>
        <taxon>Pseudonocardiales</taxon>
        <taxon>Pseudonocardiaceae</taxon>
        <taxon>Amycolatopsis</taxon>
    </lineage>
</organism>
<dbReference type="OrthoDB" id="9809803at2"/>
<accession>A0A1I0W9A6</accession>
<dbReference type="AlphaFoldDB" id="A0A1I0W9A6"/>
<keyword evidence="3" id="KW-1185">Reference proteome</keyword>
<proteinExistence type="predicted"/>
<name>A0A1I0W9A6_9PSEU</name>
<dbReference type="RefSeq" id="WP_091669374.1">
    <property type="nucleotide sequence ID" value="NZ_FOKG01000001.1"/>
</dbReference>
<reference evidence="3" key="1">
    <citation type="submission" date="2016-10" db="EMBL/GenBank/DDBJ databases">
        <authorList>
            <person name="Varghese N."/>
            <person name="Submissions S."/>
        </authorList>
    </citation>
    <scope>NUCLEOTIDE SEQUENCE [LARGE SCALE GENOMIC DNA]</scope>
    <source>
        <strain evidence="3">CGMCC 4.3568</strain>
    </source>
</reference>
<dbReference type="Proteomes" id="UP000243799">
    <property type="component" value="Unassembled WGS sequence"/>
</dbReference>
<dbReference type="STRING" id="490629.SAMN05216266_101802"/>